<feature type="domain" description="Stress-response A/B barrel" evidence="1">
    <location>
        <begin position="4"/>
        <end position="97"/>
    </location>
</feature>
<dbReference type="Pfam" id="PF07876">
    <property type="entry name" value="Dabb"/>
    <property type="match status" value="1"/>
</dbReference>
<dbReference type="OrthoDB" id="42919at2759"/>
<keyword evidence="3" id="KW-1185">Reference proteome</keyword>
<dbReference type="InterPro" id="IPR011008">
    <property type="entry name" value="Dimeric_a/b-barrel"/>
</dbReference>
<dbReference type="Proteomes" id="UP000305948">
    <property type="component" value="Unassembled WGS sequence"/>
</dbReference>
<proteinExistence type="predicted"/>
<sequence>MPLIQHIALLKFIPGTPIDVKHQAYRRTVALLKGIPQVKNLKAGPPLYPSESRGYDFALTMEFDSKTSFRIYARHPRHSELAKILIPITEGKIRLISYQIDLPSSKL</sequence>
<dbReference type="AlphaFoldDB" id="A0A5C3MT94"/>
<dbReference type="SMART" id="SM00886">
    <property type="entry name" value="Dabb"/>
    <property type="match status" value="1"/>
</dbReference>
<dbReference type="InterPro" id="IPR013097">
    <property type="entry name" value="Dabb"/>
</dbReference>
<dbReference type="Gene3D" id="3.30.70.100">
    <property type="match status" value="1"/>
</dbReference>
<accession>A0A5C3MT94</accession>
<name>A0A5C3MT94_9AGAM</name>
<dbReference type="PROSITE" id="PS51502">
    <property type="entry name" value="S_R_A_B_BARREL"/>
    <property type="match status" value="1"/>
</dbReference>
<evidence type="ECO:0000259" key="1">
    <source>
        <dbReference type="PROSITE" id="PS51502"/>
    </source>
</evidence>
<evidence type="ECO:0000313" key="3">
    <source>
        <dbReference type="Proteomes" id="UP000305948"/>
    </source>
</evidence>
<dbReference type="SUPFAM" id="SSF54909">
    <property type="entry name" value="Dimeric alpha+beta barrel"/>
    <property type="match status" value="1"/>
</dbReference>
<dbReference type="STRING" id="5364.A0A5C3MT94"/>
<dbReference type="EMBL" id="ML213521">
    <property type="protein sequence ID" value="TFK48025.1"/>
    <property type="molecule type" value="Genomic_DNA"/>
</dbReference>
<reference evidence="2 3" key="1">
    <citation type="journal article" date="2019" name="Nat. Ecol. Evol.">
        <title>Megaphylogeny resolves global patterns of mushroom evolution.</title>
        <authorList>
            <person name="Varga T."/>
            <person name="Krizsan K."/>
            <person name="Foldi C."/>
            <person name="Dima B."/>
            <person name="Sanchez-Garcia M."/>
            <person name="Sanchez-Ramirez S."/>
            <person name="Szollosi G.J."/>
            <person name="Szarkandi J.G."/>
            <person name="Papp V."/>
            <person name="Albert L."/>
            <person name="Andreopoulos W."/>
            <person name="Angelini C."/>
            <person name="Antonin V."/>
            <person name="Barry K.W."/>
            <person name="Bougher N.L."/>
            <person name="Buchanan P."/>
            <person name="Buyck B."/>
            <person name="Bense V."/>
            <person name="Catcheside P."/>
            <person name="Chovatia M."/>
            <person name="Cooper J."/>
            <person name="Damon W."/>
            <person name="Desjardin D."/>
            <person name="Finy P."/>
            <person name="Geml J."/>
            <person name="Haridas S."/>
            <person name="Hughes K."/>
            <person name="Justo A."/>
            <person name="Karasinski D."/>
            <person name="Kautmanova I."/>
            <person name="Kiss B."/>
            <person name="Kocsube S."/>
            <person name="Kotiranta H."/>
            <person name="LaButti K.M."/>
            <person name="Lechner B.E."/>
            <person name="Liimatainen K."/>
            <person name="Lipzen A."/>
            <person name="Lukacs Z."/>
            <person name="Mihaltcheva S."/>
            <person name="Morgado L.N."/>
            <person name="Niskanen T."/>
            <person name="Noordeloos M.E."/>
            <person name="Ohm R.A."/>
            <person name="Ortiz-Santana B."/>
            <person name="Ovrebo C."/>
            <person name="Racz N."/>
            <person name="Riley R."/>
            <person name="Savchenko A."/>
            <person name="Shiryaev A."/>
            <person name="Soop K."/>
            <person name="Spirin V."/>
            <person name="Szebenyi C."/>
            <person name="Tomsovsky M."/>
            <person name="Tulloss R.E."/>
            <person name="Uehling J."/>
            <person name="Grigoriev I.V."/>
            <person name="Vagvolgyi C."/>
            <person name="Papp T."/>
            <person name="Martin F.M."/>
            <person name="Miettinen O."/>
            <person name="Hibbett D.S."/>
            <person name="Nagy L.G."/>
        </authorList>
    </citation>
    <scope>NUCLEOTIDE SEQUENCE [LARGE SCALE GENOMIC DNA]</scope>
    <source>
        <strain evidence="2 3">OMC1185</strain>
    </source>
</reference>
<protein>
    <recommendedName>
        <fullName evidence="1">Stress-response A/B barrel domain-containing protein</fullName>
    </recommendedName>
</protein>
<evidence type="ECO:0000313" key="2">
    <source>
        <dbReference type="EMBL" id="TFK48025.1"/>
    </source>
</evidence>
<gene>
    <name evidence="2" type="ORF">OE88DRAFT_1810728</name>
</gene>
<organism evidence="2 3">
    <name type="scientific">Heliocybe sulcata</name>
    <dbReference type="NCBI Taxonomy" id="5364"/>
    <lineage>
        <taxon>Eukaryota</taxon>
        <taxon>Fungi</taxon>
        <taxon>Dikarya</taxon>
        <taxon>Basidiomycota</taxon>
        <taxon>Agaricomycotina</taxon>
        <taxon>Agaricomycetes</taxon>
        <taxon>Gloeophyllales</taxon>
        <taxon>Gloeophyllaceae</taxon>
        <taxon>Heliocybe</taxon>
    </lineage>
</organism>